<comment type="subcellular location">
    <subcellularLocation>
        <location evidence="1">Membrane</location>
        <topology evidence="1">Multi-pass membrane protein</topology>
    </subcellularLocation>
</comment>
<gene>
    <name evidence="8" type="ORF">JYU34_019174</name>
</gene>
<feature type="transmembrane region" description="Helical" evidence="6">
    <location>
        <begin position="415"/>
        <end position="439"/>
    </location>
</feature>
<sequence length="468" mass="50380">MLSLFNSFGPFLRQYVIVIIANLSLFGSGLGFAWTSPVLVKLANQTHPVYERPITEAEGSWIVSVTFIGGFLSNFLAAYLVDKIGRKRTFLLAALPRIACYVVHYLATAAWMNYVGRFLGGFSDGLSFCVIPMYASEVASKEIRGALGTILQIFSSLGIVTMLSLGPFLEYRSLNAACAVLCAASSAPLLLLPDSPYFLNKQGKIAEALKVLTFLRGSESLAKKEMEEYQTESEQTTLTLKEVLTSKSHLKIIAIVVCIGAGAQLTGYNAVAFYLQTILVSTKTSVSSDTASVVIGVIQLVASFVTAVVIDKFGRKPILCSSLVGLSVGLAGLGTFFFETSSNTEIIGFWNYLPLVSILLAVFSFSLGLGSLMFPLMSELFDGKSRAIGMFFGLVSNIISIFAVTQTFASLTNAIGAGAVYSVYSVNSLLFCVFILYCVPETKGKTFAEIQRELGVGVANDESVRSKC</sequence>
<dbReference type="InterPro" id="IPR005829">
    <property type="entry name" value="Sugar_transporter_CS"/>
</dbReference>
<feature type="transmembrane region" description="Helical" evidence="6">
    <location>
        <begin position="250"/>
        <end position="271"/>
    </location>
</feature>
<evidence type="ECO:0000313" key="9">
    <source>
        <dbReference type="Proteomes" id="UP000823941"/>
    </source>
</evidence>
<dbReference type="InterPro" id="IPR036259">
    <property type="entry name" value="MFS_trans_sf"/>
</dbReference>
<name>A0ABQ7PW96_PLUXY</name>
<dbReference type="Pfam" id="PF00083">
    <property type="entry name" value="Sugar_tr"/>
    <property type="match status" value="1"/>
</dbReference>
<dbReference type="PROSITE" id="PS00217">
    <property type="entry name" value="SUGAR_TRANSPORT_2"/>
    <property type="match status" value="1"/>
</dbReference>
<keyword evidence="3 6" id="KW-1133">Transmembrane helix</keyword>
<feature type="transmembrane region" description="Helical" evidence="6">
    <location>
        <begin position="147"/>
        <end position="168"/>
    </location>
</feature>
<keyword evidence="9" id="KW-1185">Reference proteome</keyword>
<keyword evidence="2 6" id="KW-0812">Transmembrane</keyword>
<evidence type="ECO:0000256" key="4">
    <source>
        <dbReference type="ARBA" id="ARBA00023136"/>
    </source>
</evidence>
<dbReference type="InterPro" id="IPR003663">
    <property type="entry name" value="Sugar/inositol_transpt"/>
</dbReference>
<evidence type="ECO:0000256" key="1">
    <source>
        <dbReference type="ARBA" id="ARBA00004141"/>
    </source>
</evidence>
<feature type="transmembrane region" description="Helical" evidence="6">
    <location>
        <begin position="317"/>
        <end position="338"/>
    </location>
</feature>
<evidence type="ECO:0000256" key="6">
    <source>
        <dbReference type="SAM" id="Phobius"/>
    </source>
</evidence>
<protein>
    <recommendedName>
        <fullName evidence="7">Major facilitator superfamily (MFS) profile domain-containing protein</fullName>
    </recommendedName>
</protein>
<comment type="caution">
    <text evidence="8">The sequence shown here is derived from an EMBL/GenBank/DDBJ whole genome shotgun (WGS) entry which is preliminary data.</text>
</comment>
<proteinExistence type="predicted"/>
<keyword evidence="4 6" id="KW-0472">Membrane</keyword>
<dbReference type="PANTHER" id="PTHR48021">
    <property type="match status" value="1"/>
</dbReference>
<feature type="transmembrane region" description="Helical" evidence="6">
    <location>
        <begin position="90"/>
        <end position="112"/>
    </location>
</feature>
<feature type="transmembrane region" description="Helical" evidence="6">
    <location>
        <begin position="291"/>
        <end position="310"/>
    </location>
</feature>
<dbReference type="PROSITE" id="PS00216">
    <property type="entry name" value="SUGAR_TRANSPORT_1"/>
    <property type="match status" value="2"/>
</dbReference>
<feature type="domain" description="Major facilitator superfamily (MFS) profile" evidence="7">
    <location>
        <begin position="17"/>
        <end position="443"/>
    </location>
</feature>
<dbReference type="InterPro" id="IPR050549">
    <property type="entry name" value="MFS_Trehalose_Transporter"/>
</dbReference>
<feature type="transmembrane region" description="Helical" evidence="6">
    <location>
        <begin position="61"/>
        <end position="81"/>
    </location>
</feature>
<dbReference type="InterPro" id="IPR020846">
    <property type="entry name" value="MFS_dom"/>
</dbReference>
<evidence type="ECO:0000256" key="3">
    <source>
        <dbReference type="ARBA" id="ARBA00022989"/>
    </source>
</evidence>
<evidence type="ECO:0000256" key="5">
    <source>
        <dbReference type="ARBA" id="ARBA00023180"/>
    </source>
</evidence>
<dbReference type="EMBL" id="JAHIBW010000026">
    <property type="protein sequence ID" value="KAG7297236.1"/>
    <property type="molecule type" value="Genomic_DNA"/>
</dbReference>
<feature type="transmembrane region" description="Helical" evidence="6">
    <location>
        <begin position="388"/>
        <end position="409"/>
    </location>
</feature>
<keyword evidence="5" id="KW-0325">Glycoprotein</keyword>
<dbReference type="PROSITE" id="PS50850">
    <property type="entry name" value="MFS"/>
    <property type="match status" value="1"/>
</dbReference>
<organism evidence="8 9">
    <name type="scientific">Plutella xylostella</name>
    <name type="common">Diamondback moth</name>
    <name type="synonym">Plutella maculipennis</name>
    <dbReference type="NCBI Taxonomy" id="51655"/>
    <lineage>
        <taxon>Eukaryota</taxon>
        <taxon>Metazoa</taxon>
        <taxon>Ecdysozoa</taxon>
        <taxon>Arthropoda</taxon>
        <taxon>Hexapoda</taxon>
        <taxon>Insecta</taxon>
        <taxon>Pterygota</taxon>
        <taxon>Neoptera</taxon>
        <taxon>Endopterygota</taxon>
        <taxon>Lepidoptera</taxon>
        <taxon>Glossata</taxon>
        <taxon>Ditrysia</taxon>
        <taxon>Yponomeutoidea</taxon>
        <taxon>Plutellidae</taxon>
        <taxon>Plutella</taxon>
    </lineage>
</organism>
<dbReference type="SUPFAM" id="SSF103473">
    <property type="entry name" value="MFS general substrate transporter"/>
    <property type="match status" value="1"/>
</dbReference>
<dbReference type="Proteomes" id="UP000823941">
    <property type="component" value="Chromosome 26"/>
</dbReference>
<evidence type="ECO:0000256" key="2">
    <source>
        <dbReference type="ARBA" id="ARBA00022692"/>
    </source>
</evidence>
<dbReference type="PANTHER" id="PTHR48021:SF46">
    <property type="entry name" value="MAJOR FACILITATOR SUPERFAMILY (MFS) PROFILE DOMAIN-CONTAINING PROTEIN"/>
    <property type="match status" value="1"/>
</dbReference>
<dbReference type="PRINTS" id="PR00171">
    <property type="entry name" value="SUGRTRNSPORT"/>
</dbReference>
<feature type="transmembrane region" description="Helical" evidence="6">
    <location>
        <begin position="350"/>
        <end position="376"/>
    </location>
</feature>
<dbReference type="Gene3D" id="1.20.1250.20">
    <property type="entry name" value="MFS general substrate transporter like domains"/>
    <property type="match status" value="1"/>
</dbReference>
<dbReference type="InterPro" id="IPR005828">
    <property type="entry name" value="MFS_sugar_transport-like"/>
</dbReference>
<reference evidence="8 9" key="1">
    <citation type="submission" date="2021-06" db="EMBL/GenBank/DDBJ databases">
        <title>A haploid diamondback moth (Plutella xylostella L.) genome assembly resolves 31 chromosomes and identifies a diamide resistance mutation.</title>
        <authorList>
            <person name="Ward C.M."/>
            <person name="Perry K.D."/>
            <person name="Baker G."/>
            <person name="Powis K."/>
            <person name="Heckel D.G."/>
            <person name="Baxter S.W."/>
        </authorList>
    </citation>
    <scope>NUCLEOTIDE SEQUENCE [LARGE SCALE GENOMIC DNA]</scope>
    <source>
        <strain evidence="8 9">LV</strain>
        <tissue evidence="8">Single pupa</tissue>
    </source>
</reference>
<accession>A0ABQ7PW96</accession>
<evidence type="ECO:0000313" key="8">
    <source>
        <dbReference type="EMBL" id="KAG7297236.1"/>
    </source>
</evidence>
<feature type="transmembrane region" description="Helical" evidence="6">
    <location>
        <begin position="12"/>
        <end position="34"/>
    </location>
</feature>
<evidence type="ECO:0000259" key="7">
    <source>
        <dbReference type="PROSITE" id="PS50850"/>
    </source>
</evidence>